<protein>
    <submittedName>
        <fullName evidence="2">Uncharacterized protein</fullName>
    </submittedName>
</protein>
<name>A0AAW1YJC2_RUBAR</name>
<dbReference type="EMBL" id="JBEDUW010000001">
    <property type="protein sequence ID" value="KAK9948708.1"/>
    <property type="molecule type" value="Genomic_DNA"/>
</dbReference>
<sequence>MAGHIAAQKQHLAVDHEGEAGPGQPDCDPDPVRVHNRIHQRGGEDGQHLKRLRKLEPHERHESEDGVVEELEGDQFAASENREECADHVEESGDVVHVRPEEDPTRRAGPEREAQEPLERGFGPPPEPPGFADFGDGGERDAGEDGEGHDGHDEAVDCGYGSQRDGSPRAVEEGEDQVEEDGEE</sequence>
<keyword evidence="3" id="KW-1185">Reference proteome</keyword>
<dbReference type="Proteomes" id="UP001457282">
    <property type="component" value="Unassembled WGS sequence"/>
</dbReference>
<feature type="compositionally biased region" description="Basic and acidic residues" evidence="1">
    <location>
        <begin position="137"/>
        <end position="155"/>
    </location>
</feature>
<comment type="caution">
    <text evidence="2">The sequence shown here is derived from an EMBL/GenBank/DDBJ whole genome shotgun (WGS) entry which is preliminary data.</text>
</comment>
<evidence type="ECO:0000313" key="2">
    <source>
        <dbReference type="EMBL" id="KAK9948708.1"/>
    </source>
</evidence>
<evidence type="ECO:0000313" key="3">
    <source>
        <dbReference type="Proteomes" id="UP001457282"/>
    </source>
</evidence>
<organism evidence="2 3">
    <name type="scientific">Rubus argutus</name>
    <name type="common">Southern blackberry</name>
    <dbReference type="NCBI Taxonomy" id="59490"/>
    <lineage>
        <taxon>Eukaryota</taxon>
        <taxon>Viridiplantae</taxon>
        <taxon>Streptophyta</taxon>
        <taxon>Embryophyta</taxon>
        <taxon>Tracheophyta</taxon>
        <taxon>Spermatophyta</taxon>
        <taxon>Magnoliopsida</taxon>
        <taxon>eudicotyledons</taxon>
        <taxon>Gunneridae</taxon>
        <taxon>Pentapetalae</taxon>
        <taxon>rosids</taxon>
        <taxon>fabids</taxon>
        <taxon>Rosales</taxon>
        <taxon>Rosaceae</taxon>
        <taxon>Rosoideae</taxon>
        <taxon>Rosoideae incertae sedis</taxon>
        <taxon>Rubus</taxon>
    </lineage>
</organism>
<feature type="compositionally biased region" description="Basic and acidic residues" evidence="1">
    <location>
        <begin position="41"/>
        <end position="64"/>
    </location>
</feature>
<feature type="compositionally biased region" description="Acidic residues" evidence="1">
    <location>
        <begin position="173"/>
        <end position="184"/>
    </location>
</feature>
<feature type="compositionally biased region" description="Basic and acidic residues" evidence="1">
    <location>
        <begin position="80"/>
        <end position="119"/>
    </location>
</feature>
<proteinExistence type="predicted"/>
<feature type="region of interest" description="Disordered" evidence="1">
    <location>
        <begin position="1"/>
        <end position="184"/>
    </location>
</feature>
<accession>A0AAW1YJC2</accession>
<dbReference type="AlphaFoldDB" id="A0AAW1YJC2"/>
<evidence type="ECO:0000256" key="1">
    <source>
        <dbReference type="SAM" id="MobiDB-lite"/>
    </source>
</evidence>
<gene>
    <name evidence="2" type="ORF">M0R45_004273</name>
</gene>
<reference evidence="2 3" key="1">
    <citation type="journal article" date="2023" name="G3 (Bethesda)">
        <title>A chromosome-length genome assembly and annotation of blackberry (Rubus argutus, cv. 'Hillquist').</title>
        <authorList>
            <person name="Bruna T."/>
            <person name="Aryal R."/>
            <person name="Dudchenko O."/>
            <person name="Sargent D.J."/>
            <person name="Mead D."/>
            <person name="Buti M."/>
            <person name="Cavallini A."/>
            <person name="Hytonen T."/>
            <person name="Andres J."/>
            <person name="Pham M."/>
            <person name="Weisz D."/>
            <person name="Mascagni F."/>
            <person name="Usai G."/>
            <person name="Natali L."/>
            <person name="Bassil N."/>
            <person name="Fernandez G.E."/>
            <person name="Lomsadze A."/>
            <person name="Armour M."/>
            <person name="Olukolu B."/>
            <person name="Poorten T."/>
            <person name="Britton C."/>
            <person name="Davik J."/>
            <person name="Ashrafi H."/>
            <person name="Aiden E.L."/>
            <person name="Borodovsky M."/>
            <person name="Worthington M."/>
        </authorList>
    </citation>
    <scope>NUCLEOTIDE SEQUENCE [LARGE SCALE GENOMIC DNA]</scope>
    <source>
        <strain evidence="2">PI 553951</strain>
    </source>
</reference>